<evidence type="ECO:0000313" key="3">
    <source>
        <dbReference type="Proteomes" id="UP001445472"/>
    </source>
</evidence>
<evidence type="ECO:0000313" key="2">
    <source>
        <dbReference type="EMBL" id="MER6616130.1"/>
    </source>
</evidence>
<name>A0ABV1V0G1_9ACTN</name>
<protein>
    <submittedName>
        <fullName evidence="2">Oxidoreductase</fullName>
    </submittedName>
</protein>
<evidence type="ECO:0000256" key="1">
    <source>
        <dbReference type="SAM" id="Phobius"/>
    </source>
</evidence>
<reference evidence="2 3" key="1">
    <citation type="submission" date="2024-06" db="EMBL/GenBank/DDBJ databases">
        <title>The Natural Products Discovery Center: Release of the First 8490 Sequenced Strains for Exploring Actinobacteria Biosynthetic Diversity.</title>
        <authorList>
            <person name="Kalkreuter E."/>
            <person name="Kautsar S.A."/>
            <person name="Yang D."/>
            <person name="Bader C.D."/>
            <person name="Teijaro C.N."/>
            <person name="Fluegel L."/>
            <person name="Davis C.M."/>
            <person name="Simpson J.R."/>
            <person name="Lauterbach L."/>
            <person name="Steele A.D."/>
            <person name="Gui C."/>
            <person name="Meng S."/>
            <person name="Li G."/>
            <person name="Viehrig K."/>
            <person name="Ye F."/>
            <person name="Su P."/>
            <person name="Kiefer A.F."/>
            <person name="Nichols A."/>
            <person name="Cepeda A.J."/>
            <person name="Yan W."/>
            <person name="Fan B."/>
            <person name="Jiang Y."/>
            <person name="Adhikari A."/>
            <person name="Zheng C.-J."/>
            <person name="Schuster L."/>
            <person name="Cowan T.M."/>
            <person name="Smanski M.J."/>
            <person name="Chevrette M.G."/>
            <person name="De Carvalho L.P.S."/>
            <person name="Shen B."/>
        </authorList>
    </citation>
    <scope>NUCLEOTIDE SEQUENCE [LARGE SCALE GENOMIC DNA]</scope>
    <source>
        <strain evidence="2 3">NPDC000837</strain>
    </source>
</reference>
<dbReference type="EMBL" id="JBEPBX010000021">
    <property type="protein sequence ID" value="MER6616130.1"/>
    <property type="molecule type" value="Genomic_DNA"/>
</dbReference>
<accession>A0ABV1V0G1</accession>
<keyword evidence="3" id="KW-1185">Reference proteome</keyword>
<comment type="caution">
    <text evidence="2">The sequence shown here is derived from an EMBL/GenBank/DDBJ whole genome shotgun (WGS) entry which is preliminary data.</text>
</comment>
<keyword evidence="1" id="KW-0812">Transmembrane</keyword>
<keyword evidence="1" id="KW-0472">Membrane</keyword>
<dbReference type="Proteomes" id="UP001445472">
    <property type="component" value="Unassembled WGS sequence"/>
</dbReference>
<gene>
    <name evidence="2" type="ORF">ABT276_22730</name>
</gene>
<organism evidence="2 3">
    <name type="scientific">Streptomyces xantholiticus</name>
    <dbReference type="NCBI Taxonomy" id="68285"/>
    <lineage>
        <taxon>Bacteria</taxon>
        <taxon>Bacillati</taxon>
        <taxon>Actinomycetota</taxon>
        <taxon>Actinomycetes</taxon>
        <taxon>Kitasatosporales</taxon>
        <taxon>Streptomycetaceae</taxon>
        <taxon>Streptomyces</taxon>
    </lineage>
</organism>
<feature type="transmembrane region" description="Helical" evidence="1">
    <location>
        <begin position="507"/>
        <end position="531"/>
    </location>
</feature>
<proteinExistence type="predicted"/>
<sequence>MTEPLNDGPPDGLSPTELDMWNAFRNGSTHDLSDTDPLLNDPFSPLTWGPERSVRASIVARLLLSGPAARPGRVAALKLRGVQITGTLKLAGGSIAPYVELHGCRFENELLMPEAHFTTVRMVSCAIPRIEGARLRTEGDLHLPRCRVDHGVRLTDAQIGTDLLINQIHVRPDRRGRAITADGLSVAQDLQAELIETYGEFSLRGAKVGVSLSLRGSRLRAAAERRALNAPQLSVERTLYMTGAWVSVSTGNQGATPPFGTSTSYGTPERGSRLQPFECHGGVRLDDGRFGDAVDLQRARFVLSPREELSLRRISTPELRFNAERPEEGRVVLNGAKVVTLIDLAASWPGPGGLAMGGFVYENLVPYEEFPLSRRLEWVASATPEYSPEPYERLATVLRNSGEDADAREVLLAKQRRRRETLPLAGKLWGYLQDLTVAYGYRPGRAALWMAVLWAAGAIAFAQVAPPPIKPDEHPEWNPALYALDLLVPVINLGQDGHWRLQGGWQWAAAVLVLLGWILATTVAAGASRLLRRG</sequence>
<keyword evidence="1" id="KW-1133">Transmembrane helix</keyword>